<gene>
    <name evidence="3" type="ORF">prwr041_19300</name>
</gene>
<keyword evidence="4" id="KW-1185">Reference proteome</keyword>
<keyword evidence="1" id="KW-0677">Repeat</keyword>
<feature type="domain" description="Fibronectin type-III" evidence="2">
    <location>
        <begin position="52"/>
        <end position="147"/>
    </location>
</feature>
<dbReference type="Gene3D" id="2.60.40.10">
    <property type="entry name" value="Immunoglobulins"/>
    <property type="match status" value="1"/>
</dbReference>
<dbReference type="SMART" id="SM00060">
    <property type="entry name" value="FN3"/>
    <property type="match status" value="2"/>
</dbReference>
<dbReference type="CDD" id="cd00063">
    <property type="entry name" value="FN3"/>
    <property type="match status" value="1"/>
</dbReference>
<dbReference type="PANTHER" id="PTHR46708:SF2">
    <property type="entry name" value="FIBRONECTIN TYPE-III DOMAIN-CONTAINING PROTEIN"/>
    <property type="match status" value="1"/>
</dbReference>
<dbReference type="PROSITE" id="PS50853">
    <property type="entry name" value="FN3"/>
    <property type="match status" value="1"/>
</dbReference>
<evidence type="ECO:0000256" key="1">
    <source>
        <dbReference type="ARBA" id="ARBA00022737"/>
    </source>
</evidence>
<dbReference type="InterPro" id="IPR003961">
    <property type="entry name" value="FN3_dom"/>
</dbReference>
<evidence type="ECO:0000259" key="2">
    <source>
        <dbReference type="PROSITE" id="PS50853"/>
    </source>
</evidence>
<dbReference type="PANTHER" id="PTHR46708">
    <property type="entry name" value="TENASCIN"/>
    <property type="match status" value="1"/>
</dbReference>
<dbReference type="InterPro" id="IPR032530">
    <property type="entry name" value="DUF4957"/>
</dbReference>
<dbReference type="InterPro" id="IPR013783">
    <property type="entry name" value="Ig-like_fold"/>
</dbReference>
<dbReference type="InterPro" id="IPR033427">
    <property type="entry name" value="DUF5123"/>
</dbReference>
<dbReference type="Proteomes" id="UP001319045">
    <property type="component" value="Chromosome"/>
</dbReference>
<evidence type="ECO:0000313" key="3">
    <source>
        <dbReference type="EMBL" id="BCS86037.1"/>
    </source>
</evidence>
<accession>A0ABN6EJI5</accession>
<dbReference type="Pfam" id="PF17161">
    <property type="entry name" value="DUF5123"/>
    <property type="match status" value="1"/>
</dbReference>
<dbReference type="PROSITE" id="PS51257">
    <property type="entry name" value="PROKAR_LIPOPROTEIN"/>
    <property type="match status" value="1"/>
</dbReference>
<dbReference type="InterPro" id="IPR011050">
    <property type="entry name" value="Pectin_lyase_fold/virulence"/>
</dbReference>
<dbReference type="SUPFAM" id="SSF49265">
    <property type="entry name" value="Fibronectin type III"/>
    <property type="match status" value="1"/>
</dbReference>
<organism evidence="3 4">
    <name type="scientific">Prevotella herbatica</name>
    <dbReference type="NCBI Taxonomy" id="2801997"/>
    <lineage>
        <taxon>Bacteria</taxon>
        <taxon>Pseudomonadati</taxon>
        <taxon>Bacteroidota</taxon>
        <taxon>Bacteroidia</taxon>
        <taxon>Bacteroidales</taxon>
        <taxon>Prevotellaceae</taxon>
        <taxon>Prevotella</taxon>
    </lineage>
</organism>
<dbReference type="SUPFAM" id="SSF51126">
    <property type="entry name" value="Pectin lyase-like"/>
    <property type="match status" value="1"/>
</dbReference>
<sequence length="540" mass="58179">MARILIYKIPKIMKIINNISKYLLGLATIISVSSCSNPMDEITSLILDRNYAPVELTAKVVNKTNVKLTWQKSNADSYTIEVFQDDSLTFAGTPVKTITGVLASAIPYTVSSLQGETKYSFRIKAITKDDSSRDSKWSTAYAETDPENILSAVNEETDITATTVTLKWPAGETATSIVATEDGSVASNVISHTITADEIAAGTATISGLSPETSYTIKLYNNTKTRGTVSVKTAIDLGGATLVKAGSDLKTSIDNAKDGDVLALMPGNYPINTIDGNMPLNKSIAIKSVRSYDKAIIQGGFQLSDGATLSLTQLVLDGNNNATIKYVADYKTAGKFGDLTIEGCEVKGYTGGVYYVNVASDITNLKINNCIIHDISTASDFLDCRAGAIHNLTFTNNTVYAISCRDFFRYDNKASSFPGVTPYISVDHNTLDGLASVNKGVFYVRFTGSTVAFTNNIVSNSTGVFCKFATTVIPSFSGNNYYNSPNFVLATDDKTNPGITVYDNTGTSYNPSYADYANHDFTVKSDDLKSSKTGDPRWIK</sequence>
<dbReference type="InterPro" id="IPR050991">
    <property type="entry name" value="ECM_Regulatory_Proteins"/>
</dbReference>
<name>A0ABN6EJI5_9BACT</name>
<dbReference type="Pfam" id="PF16318">
    <property type="entry name" value="DUF4957"/>
    <property type="match status" value="1"/>
</dbReference>
<evidence type="ECO:0000313" key="4">
    <source>
        <dbReference type="Proteomes" id="UP001319045"/>
    </source>
</evidence>
<dbReference type="EMBL" id="AP024484">
    <property type="protein sequence ID" value="BCS86037.1"/>
    <property type="molecule type" value="Genomic_DNA"/>
</dbReference>
<dbReference type="Pfam" id="PF00041">
    <property type="entry name" value="fn3"/>
    <property type="match status" value="1"/>
</dbReference>
<protein>
    <recommendedName>
        <fullName evidence="2">Fibronectin type-III domain-containing protein</fullName>
    </recommendedName>
</protein>
<reference evidence="3 4" key="1">
    <citation type="journal article" date="2022" name="Int. J. Syst. Evol. Microbiol.">
        <title>Prevotella herbatica sp. nov., a plant polysaccharide-decomposing anaerobic bacterium isolated from a methanogenic reactor.</title>
        <authorList>
            <person name="Uek A."/>
            <person name="Tonouchi A."/>
            <person name="Kaku N."/>
            <person name="Ueki K."/>
        </authorList>
    </citation>
    <scope>NUCLEOTIDE SEQUENCE [LARGE SCALE GENOMIC DNA]</scope>
    <source>
        <strain evidence="3 4">WR041</strain>
    </source>
</reference>
<proteinExistence type="predicted"/>
<dbReference type="InterPro" id="IPR036116">
    <property type="entry name" value="FN3_sf"/>
</dbReference>